<dbReference type="PANTHER" id="PTHR24421:SF10">
    <property type="entry name" value="NITRATE_NITRITE SENSOR PROTEIN NARQ"/>
    <property type="match status" value="1"/>
</dbReference>
<comment type="subcellular location">
    <subcellularLocation>
        <location evidence="3">Cytoplasm</location>
    </subcellularLocation>
</comment>
<keyword evidence="21" id="KW-1133">Transmembrane helix</keyword>
<accession>A0A2S9WTP0</accession>
<dbReference type="InterPro" id="IPR036890">
    <property type="entry name" value="HATPase_C_sf"/>
</dbReference>
<keyword evidence="7" id="KW-0963">Cytoplasm</keyword>
<evidence type="ECO:0000256" key="22">
    <source>
        <dbReference type="SAM" id="SignalP"/>
    </source>
</evidence>
<dbReference type="AlphaFoldDB" id="A0A2S9WTP0"/>
<feature type="chain" id="PRO_5015678522" description="Oxygen sensor histidine kinase NreB" evidence="22">
    <location>
        <begin position="21"/>
        <end position="590"/>
    </location>
</feature>
<dbReference type="Gene3D" id="1.20.5.1930">
    <property type="match status" value="1"/>
</dbReference>
<keyword evidence="11" id="KW-0547">Nucleotide-binding</keyword>
<keyword evidence="6" id="KW-0004">4Fe-4S</keyword>
<dbReference type="GO" id="GO:0005737">
    <property type="term" value="C:cytoplasm"/>
    <property type="evidence" value="ECO:0007669"/>
    <property type="project" value="UniProtKB-SubCell"/>
</dbReference>
<dbReference type="SUPFAM" id="SSF48452">
    <property type="entry name" value="TPR-like"/>
    <property type="match status" value="1"/>
</dbReference>
<dbReference type="GO" id="GO:0046983">
    <property type="term" value="F:protein dimerization activity"/>
    <property type="evidence" value="ECO:0007669"/>
    <property type="project" value="InterPro"/>
</dbReference>
<dbReference type="Pfam" id="PF07730">
    <property type="entry name" value="HisKA_3"/>
    <property type="match status" value="1"/>
</dbReference>
<evidence type="ECO:0000256" key="4">
    <source>
        <dbReference type="ARBA" id="ARBA00012438"/>
    </source>
</evidence>
<dbReference type="InterPro" id="IPR019734">
    <property type="entry name" value="TPR_rpt"/>
</dbReference>
<comment type="catalytic activity">
    <reaction evidence="1">
        <text>ATP + protein L-histidine = ADP + protein N-phospho-L-histidine.</text>
        <dbReference type="EC" id="2.7.13.3"/>
    </reaction>
</comment>
<dbReference type="InterPro" id="IPR003594">
    <property type="entry name" value="HATPase_dom"/>
</dbReference>
<evidence type="ECO:0000256" key="5">
    <source>
        <dbReference type="ARBA" id="ARBA00017322"/>
    </source>
</evidence>
<keyword evidence="12" id="KW-0418">Kinase</keyword>
<evidence type="ECO:0000256" key="3">
    <source>
        <dbReference type="ARBA" id="ARBA00004496"/>
    </source>
</evidence>
<evidence type="ECO:0000259" key="23">
    <source>
        <dbReference type="PROSITE" id="PS50109"/>
    </source>
</evidence>
<dbReference type="PROSITE" id="PS50109">
    <property type="entry name" value="HIS_KIN"/>
    <property type="match status" value="1"/>
</dbReference>
<evidence type="ECO:0000256" key="14">
    <source>
        <dbReference type="ARBA" id="ARBA00023004"/>
    </source>
</evidence>
<dbReference type="InterPro" id="IPR050482">
    <property type="entry name" value="Sensor_HK_TwoCompSys"/>
</dbReference>
<keyword evidence="15" id="KW-0902">Two-component regulatory system</keyword>
<comment type="caution">
    <text evidence="24">The sequence shown here is derived from an EMBL/GenBank/DDBJ whole genome shotgun (WGS) entry which is preliminary data.</text>
</comment>
<dbReference type="SMART" id="SM00028">
    <property type="entry name" value="TPR"/>
    <property type="match status" value="3"/>
</dbReference>
<evidence type="ECO:0000313" key="24">
    <source>
        <dbReference type="EMBL" id="PRP66830.1"/>
    </source>
</evidence>
<evidence type="ECO:0000256" key="15">
    <source>
        <dbReference type="ARBA" id="ARBA00023012"/>
    </source>
</evidence>
<dbReference type="Gene3D" id="1.25.40.10">
    <property type="entry name" value="Tetratricopeptide repeat domain"/>
    <property type="match status" value="1"/>
</dbReference>
<dbReference type="GO" id="GO:0051539">
    <property type="term" value="F:4 iron, 4 sulfur cluster binding"/>
    <property type="evidence" value="ECO:0007669"/>
    <property type="project" value="UniProtKB-KW"/>
</dbReference>
<keyword evidence="20" id="KW-0175">Coiled coil</keyword>
<evidence type="ECO:0000256" key="12">
    <source>
        <dbReference type="ARBA" id="ARBA00022777"/>
    </source>
</evidence>
<evidence type="ECO:0000256" key="20">
    <source>
        <dbReference type="SAM" id="Coils"/>
    </source>
</evidence>
<dbReference type="GO" id="GO:0016020">
    <property type="term" value="C:membrane"/>
    <property type="evidence" value="ECO:0007669"/>
    <property type="project" value="InterPro"/>
</dbReference>
<keyword evidence="22" id="KW-0732">Signal</keyword>
<evidence type="ECO:0000256" key="1">
    <source>
        <dbReference type="ARBA" id="ARBA00000085"/>
    </source>
</evidence>
<dbReference type="GO" id="GO:0000155">
    <property type="term" value="F:phosphorelay sensor kinase activity"/>
    <property type="evidence" value="ECO:0007669"/>
    <property type="project" value="InterPro"/>
</dbReference>
<keyword evidence="21" id="KW-0812">Transmembrane</keyword>
<dbReference type="InterPro" id="IPR011712">
    <property type="entry name" value="Sig_transdc_His_kin_sub3_dim/P"/>
</dbReference>
<keyword evidence="19" id="KW-0802">TPR repeat</keyword>
<evidence type="ECO:0000256" key="16">
    <source>
        <dbReference type="ARBA" id="ARBA00023014"/>
    </source>
</evidence>
<evidence type="ECO:0000256" key="7">
    <source>
        <dbReference type="ARBA" id="ARBA00022490"/>
    </source>
</evidence>
<dbReference type="PROSITE" id="PS50005">
    <property type="entry name" value="TPR"/>
    <property type="match status" value="2"/>
</dbReference>
<dbReference type="SMART" id="SM00387">
    <property type="entry name" value="HATPase_c"/>
    <property type="match status" value="1"/>
</dbReference>
<gene>
    <name evidence="24" type="ORF">BST86_06790</name>
</gene>
<comment type="cofactor">
    <cofactor evidence="2">
        <name>[4Fe-4S] cluster</name>
        <dbReference type="ChEBI" id="CHEBI:49883"/>
    </cofactor>
</comment>
<organism evidence="24 25">
    <name type="scientific">Nonlabens agnitus</name>
    <dbReference type="NCBI Taxonomy" id="870484"/>
    <lineage>
        <taxon>Bacteria</taxon>
        <taxon>Pseudomonadati</taxon>
        <taxon>Bacteroidota</taxon>
        <taxon>Flavobacteriia</taxon>
        <taxon>Flavobacteriales</taxon>
        <taxon>Flavobacteriaceae</taxon>
        <taxon>Nonlabens</taxon>
    </lineage>
</organism>
<dbReference type="EC" id="2.7.13.3" evidence="4"/>
<keyword evidence="21" id="KW-0472">Membrane</keyword>
<dbReference type="InterPro" id="IPR011990">
    <property type="entry name" value="TPR-like_helical_dom_sf"/>
</dbReference>
<evidence type="ECO:0000256" key="10">
    <source>
        <dbReference type="ARBA" id="ARBA00022723"/>
    </source>
</evidence>
<keyword evidence="13" id="KW-0067">ATP-binding</keyword>
<dbReference type="RefSeq" id="WP_105982617.1">
    <property type="nucleotide sequence ID" value="NZ_MQUC01000003.1"/>
</dbReference>
<evidence type="ECO:0000256" key="21">
    <source>
        <dbReference type="SAM" id="Phobius"/>
    </source>
</evidence>
<feature type="repeat" description="TPR" evidence="19">
    <location>
        <begin position="261"/>
        <end position="294"/>
    </location>
</feature>
<protein>
    <recommendedName>
        <fullName evidence="5">Oxygen sensor histidine kinase NreB</fullName>
        <ecNumber evidence="4">2.7.13.3</ecNumber>
    </recommendedName>
    <alternativeName>
        <fullName evidence="18">Nitrogen regulation protein B</fullName>
    </alternativeName>
</protein>
<name>A0A2S9WTP0_9FLAO</name>
<dbReference type="GO" id="GO:0046872">
    <property type="term" value="F:metal ion binding"/>
    <property type="evidence" value="ECO:0007669"/>
    <property type="project" value="UniProtKB-KW"/>
</dbReference>
<feature type="signal peptide" evidence="22">
    <location>
        <begin position="1"/>
        <end position="20"/>
    </location>
</feature>
<dbReference type="OrthoDB" id="9760839at2"/>
<keyword evidence="25" id="KW-1185">Reference proteome</keyword>
<dbReference type="InterPro" id="IPR005467">
    <property type="entry name" value="His_kinase_dom"/>
</dbReference>
<evidence type="ECO:0000256" key="9">
    <source>
        <dbReference type="ARBA" id="ARBA00022679"/>
    </source>
</evidence>
<keyword evidence="14" id="KW-0408">Iron</keyword>
<dbReference type="PRINTS" id="PR00344">
    <property type="entry name" value="BCTRLSENSOR"/>
</dbReference>
<keyword evidence="16" id="KW-0411">Iron-sulfur</keyword>
<evidence type="ECO:0000256" key="18">
    <source>
        <dbReference type="ARBA" id="ARBA00030800"/>
    </source>
</evidence>
<sequence length="590" mass="67322">MVKGILYSVFLLLFSLQVSSQSNLLDAIQEKHDIGAYKKAREILLKVDTTSFTRLEKSRFFFVHAVSHINIEGEMQETYKTLLKAKKLVGKKDLALLFEINDELIYSQYSLVQVESTANELMDENCLIAQKTQDPDQLIGCNSYRYMQIAQDDPLAYEKKLKLLHYSRVIAAKANLYRIAGNTIFNIAATHEFGQQYDSALFYYEKSKSFIENKNYIPTTIVYYSNLGYTYIQLKRYDEAIESLRKALELSESQDLKPYKSKILMNLGTAYVESGDFEKSSKIFEQVIAYSNEKNENNRFNALQELEAKYQVQERKLENAELSADNERQKTMIISIAGSMFVLFLGGLFVYKNQDKKRRLALQEIEIERQRADNLMKNQELATIDAMIAGQEKERKKLASELHDDLGSSLTTIRLYFENLKNHFKEDTSKEIYTRTDKLLEETYATIRSMSHSRHNGVLASKGLIPTVQKLAQNLTDTGKIKVSVYSHDMDRTIENSLELNIFRMIQELLSNVVKHAGASVAAVNIIGSKKSINLMVEDNGKGFEAKINQKADGMGLYSIEKRVEEMDGTMDIDSSAGHGTTITIEIPII</sequence>
<evidence type="ECO:0000256" key="13">
    <source>
        <dbReference type="ARBA" id="ARBA00022840"/>
    </source>
</evidence>
<reference evidence="24 25" key="1">
    <citation type="submission" date="2016-11" db="EMBL/GenBank/DDBJ databases">
        <title>Trade-off between light-utilization and light-protection in marine flavobacteria.</title>
        <authorList>
            <person name="Kumagai Y."/>
        </authorList>
    </citation>
    <scope>NUCLEOTIDE SEQUENCE [LARGE SCALE GENOMIC DNA]</scope>
    <source>
        <strain evidence="24 25">JCM 17109</strain>
    </source>
</reference>
<dbReference type="SUPFAM" id="SSF55874">
    <property type="entry name" value="ATPase domain of HSP90 chaperone/DNA topoisomerase II/histidine kinase"/>
    <property type="match status" value="1"/>
</dbReference>
<feature type="transmembrane region" description="Helical" evidence="21">
    <location>
        <begin position="332"/>
        <end position="351"/>
    </location>
</feature>
<keyword evidence="8" id="KW-0597">Phosphoprotein</keyword>
<evidence type="ECO:0000313" key="25">
    <source>
        <dbReference type="Proteomes" id="UP000239532"/>
    </source>
</evidence>
<feature type="domain" description="Histidine kinase" evidence="23">
    <location>
        <begin position="401"/>
        <end position="590"/>
    </location>
</feature>
<dbReference type="PROSITE" id="PS50293">
    <property type="entry name" value="TPR_REGION"/>
    <property type="match status" value="1"/>
</dbReference>
<dbReference type="GO" id="GO:0005524">
    <property type="term" value="F:ATP binding"/>
    <property type="evidence" value="ECO:0007669"/>
    <property type="project" value="UniProtKB-KW"/>
</dbReference>
<feature type="repeat" description="TPR" evidence="19">
    <location>
        <begin position="221"/>
        <end position="254"/>
    </location>
</feature>
<comment type="function">
    <text evidence="17">Member of the two-component regulatory system NreB/NreC involved in the control of dissimilatory nitrate/nitrite reduction in response to oxygen. NreB functions as a direct oxygen sensor histidine kinase which is autophosphorylated, in the absence of oxygen, probably at the conserved histidine residue, and transfers its phosphate group probably to a conserved aspartate residue of NreC. NreB/NreC activates the expression of the nitrate (narGHJI) and nitrite (nir) reductase operons, as well as the putative nitrate transporter gene narT.</text>
</comment>
<keyword evidence="10" id="KW-0479">Metal-binding</keyword>
<dbReference type="Pfam" id="PF02518">
    <property type="entry name" value="HATPase_c"/>
    <property type="match status" value="1"/>
</dbReference>
<evidence type="ECO:0000256" key="17">
    <source>
        <dbReference type="ARBA" id="ARBA00024827"/>
    </source>
</evidence>
<dbReference type="InterPro" id="IPR004358">
    <property type="entry name" value="Sig_transdc_His_kin-like_C"/>
</dbReference>
<dbReference type="EMBL" id="MQUC01000003">
    <property type="protein sequence ID" value="PRP66830.1"/>
    <property type="molecule type" value="Genomic_DNA"/>
</dbReference>
<proteinExistence type="predicted"/>
<evidence type="ECO:0000256" key="11">
    <source>
        <dbReference type="ARBA" id="ARBA00022741"/>
    </source>
</evidence>
<evidence type="ECO:0000256" key="2">
    <source>
        <dbReference type="ARBA" id="ARBA00001966"/>
    </source>
</evidence>
<feature type="coiled-coil region" evidence="20">
    <location>
        <begin position="303"/>
        <end position="382"/>
    </location>
</feature>
<evidence type="ECO:0000256" key="19">
    <source>
        <dbReference type="PROSITE-ProRule" id="PRU00339"/>
    </source>
</evidence>
<dbReference type="PANTHER" id="PTHR24421">
    <property type="entry name" value="NITRATE/NITRITE SENSOR PROTEIN NARX-RELATED"/>
    <property type="match status" value="1"/>
</dbReference>
<dbReference type="CDD" id="cd16917">
    <property type="entry name" value="HATPase_UhpB-NarQ-NarX-like"/>
    <property type="match status" value="1"/>
</dbReference>
<dbReference type="Pfam" id="PF13424">
    <property type="entry name" value="TPR_12"/>
    <property type="match status" value="1"/>
</dbReference>
<dbReference type="Proteomes" id="UP000239532">
    <property type="component" value="Unassembled WGS sequence"/>
</dbReference>
<keyword evidence="9" id="KW-0808">Transferase</keyword>
<evidence type="ECO:0000256" key="8">
    <source>
        <dbReference type="ARBA" id="ARBA00022553"/>
    </source>
</evidence>
<dbReference type="Gene3D" id="3.30.565.10">
    <property type="entry name" value="Histidine kinase-like ATPase, C-terminal domain"/>
    <property type="match status" value="1"/>
</dbReference>
<evidence type="ECO:0000256" key="6">
    <source>
        <dbReference type="ARBA" id="ARBA00022485"/>
    </source>
</evidence>